<gene>
    <name evidence="1" type="ORF">B4098_0542</name>
    <name evidence="2" type="ORF">B4099_0648</name>
</gene>
<evidence type="ECO:0000313" key="2">
    <source>
        <dbReference type="EMBL" id="KYC70534.1"/>
    </source>
</evidence>
<name>A0A150K6M1_HEYCO</name>
<dbReference type="Proteomes" id="UP000075288">
    <property type="component" value="Unassembled WGS sequence"/>
</dbReference>
<evidence type="ECO:0000313" key="3">
    <source>
        <dbReference type="Proteomes" id="UP000075288"/>
    </source>
</evidence>
<protein>
    <submittedName>
        <fullName evidence="1">Uncharacterized protein</fullName>
    </submittedName>
</protein>
<accession>A0A150K6M1</accession>
<evidence type="ECO:0000313" key="4">
    <source>
        <dbReference type="Proteomes" id="UP000075304"/>
    </source>
</evidence>
<reference evidence="3 4" key="1">
    <citation type="submission" date="2016-01" db="EMBL/GenBank/DDBJ databases">
        <title>Genome Sequences of Twelve Sporeforming Bacillus Species Isolated from Foods.</title>
        <authorList>
            <person name="Berendsen E.M."/>
            <person name="Wells-Bennik M.H."/>
            <person name="Krawcyk A.O."/>
            <person name="De Jong A."/>
            <person name="Holsappel S."/>
            <person name="Eijlander R.T."/>
            <person name="Kuipers O.P."/>
        </authorList>
    </citation>
    <scope>NUCLEOTIDE SEQUENCE [LARGE SCALE GENOMIC DNA]</scope>
    <source>
        <strain evidence="1 3">B4098</strain>
        <strain evidence="2 4">B4099</strain>
    </source>
</reference>
<dbReference type="Proteomes" id="UP000075304">
    <property type="component" value="Unassembled WGS sequence"/>
</dbReference>
<evidence type="ECO:0000313" key="1">
    <source>
        <dbReference type="EMBL" id="KYC64868.1"/>
    </source>
</evidence>
<dbReference type="AlphaFoldDB" id="A0A150K6M1"/>
<comment type="caution">
    <text evidence="1">The sequence shown here is derived from an EMBL/GenBank/DDBJ whole genome shotgun (WGS) entry which is preliminary data.</text>
</comment>
<organism evidence="1 3">
    <name type="scientific">Heyndrickxia coagulans</name>
    <name type="common">Weizmannia coagulans</name>
    <dbReference type="NCBI Taxonomy" id="1398"/>
    <lineage>
        <taxon>Bacteria</taxon>
        <taxon>Bacillati</taxon>
        <taxon>Bacillota</taxon>
        <taxon>Bacilli</taxon>
        <taxon>Bacillales</taxon>
        <taxon>Bacillaceae</taxon>
        <taxon>Heyndrickxia</taxon>
    </lineage>
</organism>
<proteinExistence type="predicted"/>
<dbReference type="EMBL" id="LQYG01000023">
    <property type="protein sequence ID" value="KYC64868.1"/>
    <property type="molecule type" value="Genomic_DNA"/>
</dbReference>
<sequence>MVLFTILYNFRHFVRENIFAVKRISGMNEKHVAHLQKN</sequence>
<dbReference type="EMBL" id="LQYI01000036">
    <property type="protein sequence ID" value="KYC70534.1"/>
    <property type="molecule type" value="Genomic_DNA"/>
</dbReference>